<name>A0ABD3K3V8_EUCGL</name>
<organism evidence="1 2">
    <name type="scientific">Eucalyptus globulus</name>
    <name type="common">Tasmanian blue gum</name>
    <dbReference type="NCBI Taxonomy" id="34317"/>
    <lineage>
        <taxon>Eukaryota</taxon>
        <taxon>Viridiplantae</taxon>
        <taxon>Streptophyta</taxon>
        <taxon>Embryophyta</taxon>
        <taxon>Tracheophyta</taxon>
        <taxon>Spermatophyta</taxon>
        <taxon>Magnoliopsida</taxon>
        <taxon>eudicotyledons</taxon>
        <taxon>Gunneridae</taxon>
        <taxon>Pentapetalae</taxon>
        <taxon>rosids</taxon>
        <taxon>malvids</taxon>
        <taxon>Myrtales</taxon>
        <taxon>Myrtaceae</taxon>
        <taxon>Myrtoideae</taxon>
        <taxon>Eucalypteae</taxon>
        <taxon>Eucalyptus</taxon>
    </lineage>
</organism>
<protein>
    <submittedName>
        <fullName evidence="1">Uncharacterized protein</fullName>
    </submittedName>
</protein>
<evidence type="ECO:0000313" key="2">
    <source>
        <dbReference type="Proteomes" id="UP001634007"/>
    </source>
</evidence>
<comment type="caution">
    <text evidence="1">The sequence shown here is derived from an EMBL/GenBank/DDBJ whole genome shotgun (WGS) entry which is preliminary data.</text>
</comment>
<sequence>MEFTINEFFTSFDPALAAYKINVKSIKAVEEWEEALSLKEKELAQSYKLLETYCGDTNISPQVLVNLCQLISEATYESMTQALSGDRVQKDRLFEPNYDQELKLHSLASGLRQHFMLSCRPHITSFGVVFPFKFSFRWLILMHRLLK</sequence>
<dbReference type="AlphaFoldDB" id="A0ABD3K3V8"/>
<evidence type="ECO:0000313" key="1">
    <source>
        <dbReference type="EMBL" id="KAL3733572.1"/>
    </source>
</evidence>
<keyword evidence="2" id="KW-1185">Reference proteome</keyword>
<proteinExistence type="predicted"/>
<gene>
    <name evidence="1" type="ORF">ACJRO7_023006</name>
</gene>
<accession>A0ABD3K3V8</accession>
<dbReference type="Proteomes" id="UP001634007">
    <property type="component" value="Unassembled WGS sequence"/>
</dbReference>
<dbReference type="EMBL" id="JBJKBG010000006">
    <property type="protein sequence ID" value="KAL3733572.1"/>
    <property type="molecule type" value="Genomic_DNA"/>
</dbReference>
<reference evidence="1 2" key="1">
    <citation type="submission" date="2024-11" db="EMBL/GenBank/DDBJ databases">
        <title>Chromosome-level genome assembly of Eucalyptus globulus Labill. provides insights into its genome evolution.</title>
        <authorList>
            <person name="Li X."/>
        </authorList>
    </citation>
    <scope>NUCLEOTIDE SEQUENCE [LARGE SCALE GENOMIC DNA]</scope>
    <source>
        <strain evidence="1">CL2024</strain>
        <tissue evidence="1">Fresh tender leaves</tissue>
    </source>
</reference>